<organism evidence="1 2">
    <name type="scientific">Vermiconidia calcicola</name>
    <dbReference type="NCBI Taxonomy" id="1690605"/>
    <lineage>
        <taxon>Eukaryota</taxon>
        <taxon>Fungi</taxon>
        <taxon>Dikarya</taxon>
        <taxon>Ascomycota</taxon>
        <taxon>Pezizomycotina</taxon>
        <taxon>Dothideomycetes</taxon>
        <taxon>Dothideomycetidae</taxon>
        <taxon>Mycosphaerellales</taxon>
        <taxon>Extremaceae</taxon>
        <taxon>Vermiconidia</taxon>
    </lineage>
</organism>
<keyword evidence="2" id="KW-1185">Reference proteome</keyword>
<gene>
    <name evidence="1" type="ORF">LTR37_015073</name>
</gene>
<protein>
    <submittedName>
        <fullName evidence="1">Uncharacterized protein</fullName>
    </submittedName>
</protein>
<sequence>MASTAPAVEKAARDTHSLCDLHDRLDSLWTAYLQSLDAYTTSQELLQKHMSAGFISLARANFNARDGVRRYGKDFYHERAVATTRVYVSPSEHDSGKARVKIVKQQQSQGDDSGAAADVKNDAEDRESEVKQQPSPPATPEPESKAPEQSSKASKNNSNPDTKNGDSKPKSKPSLQADPLRWFGILIPPALRAAQTSFATAVNEVVAESVNAAKRMRECEVEMRKVRKEVRRAEKGGGAAG</sequence>
<evidence type="ECO:0000313" key="2">
    <source>
        <dbReference type="Proteomes" id="UP001281147"/>
    </source>
</evidence>
<accession>A0ACC3MSC8</accession>
<comment type="caution">
    <text evidence="1">The sequence shown here is derived from an EMBL/GenBank/DDBJ whole genome shotgun (WGS) entry which is preliminary data.</text>
</comment>
<name>A0ACC3MSC8_9PEZI</name>
<evidence type="ECO:0000313" key="1">
    <source>
        <dbReference type="EMBL" id="KAK3702098.1"/>
    </source>
</evidence>
<dbReference type="Proteomes" id="UP001281147">
    <property type="component" value="Unassembled WGS sequence"/>
</dbReference>
<proteinExistence type="predicted"/>
<reference evidence="1" key="1">
    <citation type="submission" date="2023-07" db="EMBL/GenBank/DDBJ databases">
        <title>Black Yeasts Isolated from many extreme environments.</title>
        <authorList>
            <person name="Coleine C."/>
            <person name="Stajich J.E."/>
            <person name="Selbmann L."/>
        </authorList>
    </citation>
    <scope>NUCLEOTIDE SEQUENCE</scope>
    <source>
        <strain evidence="1">CCFEE 5714</strain>
    </source>
</reference>
<dbReference type="EMBL" id="JAUTXU010000165">
    <property type="protein sequence ID" value="KAK3702098.1"/>
    <property type="molecule type" value="Genomic_DNA"/>
</dbReference>